<keyword evidence="5" id="KW-0813">Transport</keyword>
<evidence type="ECO:0000256" key="6">
    <source>
        <dbReference type="ARBA" id="ARBA00022679"/>
    </source>
</evidence>
<dbReference type="GO" id="GO:0015031">
    <property type="term" value="P:protein transport"/>
    <property type="evidence" value="ECO:0007669"/>
    <property type="project" value="UniProtKB-KW"/>
</dbReference>
<dbReference type="InterPro" id="IPR014721">
    <property type="entry name" value="Ribsml_uS5_D2-typ_fold_subgr"/>
</dbReference>
<reference evidence="17 18" key="1">
    <citation type="journal article" date="2011" name="PLoS Pathog.">
        <title>Endophytic Life Strategies Decoded by Genome and Transcriptome Analyses of the Mutualistic Root Symbiont Piriformospora indica.</title>
        <authorList>
            <person name="Zuccaro A."/>
            <person name="Lahrmann U."/>
            <person name="Guldener U."/>
            <person name="Langen G."/>
            <person name="Pfiffi S."/>
            <person name="Biedenkopf D."/>
            <person name="Wong P."/>
            <person name="Samans B."/>
            <person name="Grimm C."/>
            <person name="Basiewicz M."/>
            <person name="Murat C."/>
            <person name="Martin F."/>
            <person name="Kogel K.H."/>
        </authorList>
    </citation>
    <scope>NUCLEOTIDE SEQUENCE [LARGE SCALE GENOMIC DNA]</scope>
    <source>
        <strain evidence="17 18">DSM 11827</strain>
    </source>
</reference>
<dbReference type="InterPro" id="IPR035102">
    <property type="entry name" value="Phosphomevalonate_kinase"/>
</dbReference>
<dbReference type="GO" id="GO:0005524">
    <property type="term" value="F:ATP binding"/>
    <property type="evidence" value="ECO:0007669"/>
    <property type="project" value="UniProtKB-KW"/>
</dbReference>
<keyword evidence="6" id="KW-0808">Transferase</keyword>
<comment type="subcellular location">
    <subcellularLocation>
        <location evidence="1">Golgi apparatus membrane</location>
        <topology evidence="1">Peripheral membrane protein</topology>
    </subcellularLocation>
</comment>
<proteinExistence type="predicted"/>
<feature type="domain" description="Conserved oligomeric Golgi complex subunit 2 N-terminal" evidence="15">
    <location>
        <begin position="51"/>
        <end position="114"/>
    </location>
</feature>
<evidence type="ECO:0000256" key="12">
    <source>
        <dbReference type="ARBA" id="ARBA00023136"/>
    </source>
</evidence>
<evidence type="ECO:0000256" key="14">
    <source>
        <dbReference type="SAM" id="MobiDB-lite"/>
    </source>
</evidence>
<evidence type="ECO:0000256" key="5">
    <source>
        <dbReference type="ARBA" id="ARBA00022448"/>
    </source>
</evidence>
<dbReference type="PANTHER" id="PTHR31814">
    <property type="match status" value="1"/>
</dbReference>
<organism evidence="17 18">
    <name type="scientific">Serendipita indica (strain DSM 11827)</name>
    <name type="common">Root endophyte fungus</name>
    <name type="synonym">Piriformospora indica</name>
    <dbReference type="NCBI Taxonomy" id="1109443"/>
    <lineage>
        <taxon>Eukaryota</taxon>
        <taxon>Fungi</taxon>
        <taxon>Dikarya</taxon>
        <taxon>Basidiomycota</taxon>
        <taxon>Agaricomycotina</taxon>
        <taxon>Agaricomycetes</taxon>
        <taxon>Sebacinales</taxon>
        <taxon>Serendipitaceae</taxon>
        <taxon>Serendipita</taxon>
    </lineage>
</organism>
<evidence type="ECO:0000313" key="17">
    <source>
        <dbReference type="EMBL" id="CCA68650.1"/>
    </source>
</evidence>
<dbReference type="STRING" id="1109443.G4TBE6"/>
<keyword evidence="8 17" id="KW-0418">Kinase</keyword>
<evidence type="ECO:0000256" key="8">
    <source>
        <dbReference type="ARBA" id="ARBA00022777"/>
    </source>
</evidence>
<dbReference type="Pfam" id="PF06148">
    <property type="entry name" value="COG2_N"/>
    <property type="match status" value="1"/>
</dbReference>
<feature type="region of interest" description="Disordered" evidence="14">
    <location>
        <begin position="17"/>
        <end position="38"/>
    </location>
</feature>
<evidence type="ECO:0000256" key="4">
    <source>
        <dbReference type="ARBA" id="ARBA00020977"/>
    </source>
</evidence>
<dbReference type="InterPro" id="IPR020568">
    <property type="entry name" value="Ribosomal_Su5_D2-typ_SF"/>
</dbReference>
<dbReference type="Gene3D" id="3.30.230.10">
    <property type="match status" value="1"/>
</dbReference>
<evidence type="ECO:0000256" key="11">
    <source>
        <dbReference type="ARBA" id="ARBA00023034"/>
    </source>
</evidence>
<evidence type="ECO:0000256" key="9">
    <source>
        <dbReference type="ARBA" id="ARBA00022840"/>
    </source>
</evidence>
<dbReference type="GO" id="GO:0004631">
    <property type="term" value="F:phosphomevalonate kinase activity"/>
    <property type="evidence" value="ECO:0007669"/>
    <property type="project" value="UniProtKB-EC"/>
</dbReference>
<dbReference type="InterPro" id="IPR024602">
    <property type="entry name" value="COG_su2_N"/>
</dbReference>
<dbReference type="InterPro" id="IPR024603">
    <property type="entry name" value="COG_complex_COG2_C"/>
</dbReference>
<dbReference type="SUPFAM" id="SSF54211">
    <property type="entry name" value="Ribosomal protein S5 domain 2-like"/>
    <property type="match status" value="1"/>
</dbReference>
<evidence type="ECO:0000256" key="7">
    <source>
        <dbReference type="ARBA" id="ARBA00022741"/>
    </source>
</evidence>
<dbReference type="GO" id="GO:0006696">
    <property type="term" value="P:ergosterol biosynthetic process"/>
    <property type="evidence" value="ECO:0007669"/>
    <property type="project" value="TreeGrafter"/>
</dbReference>
<keyword evidence="11" id="KW-0333">Golgi apparatus</keyword>
<evidence type="ECO:0000256" key="1">
    <source>
        <dbReference type="ARBA" id="ARBA00004395"/>
    </source>
</evidence>
<keyword evidence="9" id="KW-0067">ATP-binding</keyword>
<dbReference type="GO" id="GO:0010142">
    <property type="term" value="P:farnesyl diphosphate biosynthetic process, mevalonate pathway"/>
    <property type="evidence" value="ECO:0007669"/>
    <property type="project" value="TreeGrafter"/>
</dbReference>
<dbReference type="GO" id="GO:0000139">
    <property type="term" value="C:Golgi membrane"/>
    <property type="evidence" value="ECO:0007669"/>
    <property type="project" value="UniProtKB-SubCell"/>
</dbReference>
<dbReference type="InParanoid" id="G4TBE6"/>
<keyword evidence="7" id="KW-0547">Nucleotide-binding</keyword>
<evidence type="ECO:0000256" key="3">
    <source>
        <dbReference type="ARBA" id="ARBA00012958"/>
    </source>
</evidence>
<dbReference type="eggNOG" id="KOG4519">
    <property type="taxonomic scope" value="Eukaryota"/>
</dbReference>
<gene>
    <name evidence="17" type="ORF">PIIN_02515</name>
</gene>
<protein>
    <recommendedName>
        <fullName evidence="4">Conserved oligomeric Golgi complex subunit 2</fullName>
        <ecNumber evidence="3">2.7.4.2</ecNumber>
    </recommendedName>
    <alternativeName>
        <fullName evidence="13">Component of oligomeric Golgi complex 2</fullName>
    </alternativeName>
</protein>
<dbReference type="PANTHER" id="PTHR31814:SF2">
    <property type="entry name" value="PHOSPHOMEVALONATE KINASE"/>
    <property type="match status" value="1"/>
</dbReference>
<comment type="caution">
    <text evidence="17">The sequence shown here is derived from an EMBL/GenBank/DDBJ whole genome shotgun (WGS) entry which is preliminary data.</text>
</comment>
<dbReference type="UniPathway" id="UPA00057">
    <property type="reaction ID" value="UER00099"/>
</dbReference>
<evidence type="ECO:0000256" key="10">
    <source>
        <dbReference type="ARBA" id="ARBA00022927"/>
    </source>
</evidence>
<comment type="pathway">
    <text evidence="2">Isoprenoid biosynthesis; isopentenyl diphosphate biosynthesis via mevalonate pathway; isopentenyl diphosphate from (R)-mevalonate: step 2/3.</text>
</comment>
<dbReference type="EC" id="2.7.4.2" evidence="3"/>
<evidence type="ECO:0000256" key="2">
    <source>
        <dbReference type="ARBA" id="ARBA00005017"/>
    </source>
</evidence>
<dbReference type="OrthoDB" id="332281at2759"/>
<keyword evidence="18" id="KW-1185">Reference proteome</keyword>
<accession>G4TBE6</accession>
<dbReference type="HOGENOM" id="CLU_005470_1_0_1"/>
<dbReference type="eggNOG" id="KOG2307">
    <property type="taxonomic scope" value="Eukaryota"/>
</dbReference>
<feature type="compositionally biased region" description="Low complexity" evidence="14">
    <location>
        <begin position="616"/>
        <end position="628"/>
    </location>
</feature>
<dbReference type="GO" id="GO:0005777">
    <property type="term" value="C:peroxisome"/>
    <property type="evidence" value="ECO:0007669"/>
    <property type="project" value="TreeGrafter"/>
</dbReference>
<evidence type="ECO:0000259" key="15">
    <source>
        <dbReference type="Pfam" id="PF06148"/>
    </source>
</evidence>
<feature type="domain" description="COG complex component COG2 C-terminal" evidence="16">
    <location>
        <begin position="513"/>
        <end position="853"/>
    </location>
</feature>
<keyword evidence="12" id="KW-0472">Membrane</keyword>
<name>G4TBE6_SERID</name>
<sequence>MDLDLNSRDALDRLTRDLAQREGDIPDNDDYKLPELEPLSHDHPLLSATATPQFDVEKFLLSRTHTSLTDLRVELRDYLAQLKEELVQLINDDYEAFISLSTDLRGEGARLERIHAPVESLRVEIQESSKVLHGIESAVQAKLAQRTKLREEKNLLRMLFNVSDSLTRLESLLLIPSPEEAQADTPTQRQMHLEDADSKEQVKRVKHLSRVAAGFVQLLYQADKARAEECAFITENQWRIDRIKDTLLRDLNQFFSNTLQTFINSSDKSPQDRLLAKAELSECLKTYDMLDMHEDAEEIIREQIVRPFTRRTIFTGALNVPHSPVVPRTPFVTSNNHPSAPSTPYTPFTAFPQKRGTSQSSFFVSEGSRLPLLDDSKDQLATLYNNILQFIERSCSEIMELASKFTRKHGSKTVPSGAVGPIPGQSIAPSQSLADIQLDSKTFDILGNVVWAEIGRALMEELGAVIFAAGKPLEFKNHYATTKGFLAGLEYLAPDSEAVIALRRHPVYVTFEKRWQLPVYFQLRWREIVGDMELDLSEVQVRLSLESGLSRQALSVLYAVSCCWSPDVYITELGHRFWKLTIQIIERYRQWIQANMPILEASQSLVALKKEKAEGPRPSTSSPRVSTPQPETSRISWATDDEKLRHLASLVTDIKIFSQRVMLMWFEDISKFAPAIDDLPLEEILRESVSRIEAIVPELNLHILTILTRKCCDPVDYVSRIPGEMRTQNRRRVAVTSPSPFVSEIFRPLRDFFGITGAGNTVVGGGAPPAPSYRGVGQTLLSDVGPKWAAEILGAVSSAYLSHLSSTMKNEEQLKRLRKGARSGFSLFGGQSTTQDEAIKDDERIREQMIMDVNRLGQEAEAFGVTLSAIPTYSALLNRDILTITMTIVSAPGKVLITGGYLVLDRKYSGFVVAASSRFYSAIEKGQGGPNIIRVKSPQFLEAKWMYQATVRDGDKFEVSQLPGPTASKNKFVHLALDRTIQVVNELKGPQHVKDALRDGLDIAILGANDFYSQRGQLEKLQLPRTLESLKKIPPFVHLGVTIENAHKTGMGSSAALITSLVGCLLIHMGAIDPSSIMSADSDELRLVHNVAQYVHCFAQGKVGSGFDVSAAIYGSHVYTRFDPKVIQPLMDDASGSAATLPILSPKWDNNAILAQLPPLTRLLLADVDAGSDSPSMASKVLKWRKENTEEAHALWTELDKRNLEVARSLSRLTERYNSDPKAYQQSAIQAASRSAVEWQAAEGSSGNELGADFAAANHAIQAVREQMKTMGNLAGVPIEPDEQTRLLNKCMELPGVIGGGVPGAGGYDAIWLLVLEPNPGASDSPVHAIERLWSEYTEMTVSPLLAEESHDRGVKVESMERVAGLRDAIRRD</sequence>
<dbReference type="Pfam" id="PF12022">
    <property type="entry name" value="COG2_C"/>
    <property type="match status" value="1"/>
</dbReference>
<dbReference type="EMBL" id="CAFZ01000037">
    <property type="protein sequence ID" value="CCA68650.1"/>
    <property type="molecule type" value="Genomic_DNA"/>
</dbReference>
<feature type="region of interest" description="Disordered" evidence="14">
    <location>
        <begin position="612"/>
        <end position="633"/>
    </location>
</feature>
<keyword evidence="10" id="KW-0653">Protein transport</keyword>
<dbReference type="GO" id="GO:0019287">
    <property type="term" value="P:isopentenyl diphosphate biosynthetic process, mevalonate pathway"/>
    <property type="evidence" value="ECO:0007669"/>
    <property type="project" value="UniProtKB-UniPathway"/>
</dbReference>
<dbReference type="Proteomes" id="UP000007148">
    <property type="component" value="Unassembled WGS sequence"/>
</dbReference>
<evidence type="ECO:0000313" key="18">
    <source>
        <dbReference type="Proteomes" id="UP000007148"/>
    </source>
</evidence>
<evidence type="ECO:0000256" key="13">
    <source>
        <dbReference type="ARBA" id="ARBA00031344"/>
    </source>
</evidence>
<evidence type="ECO:0000259" key="16">
    <source>
        <dbReference type="Pfam" id="PF12022"/>
    </source>
</evidence>